<comment type="caution">
    <text evidence="1">The sequence shown here is derived from an EMBL/GenBank/DDBJ whole genome shotgun (WGS) entry which is preliminary data.</text>
</comment>
<accession>A0ACC8XJ74</accession>
<evidence type="ECO:0000313" key="2">
    <source>
        <dbReference type="Proteomes" id="UP000188637"/>
    </source>
</evidence>
<dbReference type="EMBL" id="LJHD01000038">
    <property type="protein sequence ID" value="ONI46033.1"/>
    <property type="molecule type" value="Genomic_DNA"/>
</dbReference>
<organism evidence="1 2">
    <name type="scientific">Candidatus Epulonipiscium fishelsonii</name>
    <dbReference type="NCBI Taxonomy" id="77094"/>
    <lineage>
        <taxon>Bacteria</taxon>
        <taxon>Bacillati</taxon>
        <taxon>Bacillota</taxon>
        <taxon>Clostridia</taxon>
        <taxon>Lachnospirales</taxon>
        <taxon>Lachnospiraceae</taxon>
        <taxon>Candidatus Epulonipiscium</taxon>
    </lineage>
</organism>
<keyword evidence="2" id="KW-1185">Reference proteome</keyword>
<reference evidence="1" key="1">
    <citation type="submission" date="2016-08" db="EMBL/GenBank/DDBJ databases">
        <authorList>
            <person name="Ngugi D.K."/>
            <person name="Miyake S."/>
            <person name="Stingl U."/>
        </authorList>
    </citation>
    <scope>NUCLEOTIDE SEQUENCE</scope>
    <source>
        <strain evidence="1">SCG-D08WGA-EpuloA1</strain>
    </source>
</reference>
<proteinExistence type="predicted"/>
<name>A0ACC8XJ74_9FIRM</name>
<gene>
    <name evidence="1" type="ORF">AN640_03965</name>
</gene>
<dbReference type="Proteomes" id="UP000188637">
    <property type="component" value="Unassembled WGS sequence"/>
</dbReference>
<protein>
    <submittedName>
        <fullName evidence="1">Uncharacterized protein</fullName>
    </submittedName>
</protein>
<sequence>MNTELIYQVMKEIQQNGKTLPTYILSRPLHWTSRVYLASLLNQETECNKIYNILKDIYEENTFRYHKDIHGAYETYIEEKVQFLLTLASLNIKVTGKVKGSIKYLDEALTMLDAAESVKPYINLREVKELRTTYLDMQKAANV</sequence>
<evidence type="ECO:0000313" key="1">
    <source>
        <dbReference type="EMBL" id="ONI46033.1"/>
    </source>
</evidence>